<dbReference type="EMBL" id="SDGZ01000003">
    <property type="protein sequence ID" value="TYC51069.1"/>
    <property type="molecule type" value="Genomic_DNA"/>
</dbReference>
<sequence length="70" mass="8432">MTRKVQIQYVDSWEFTTEVEIPDGMSTKEFAKDFLEKEDYFTEKFERTNMQVQTRDLDTGKTERLQDIDV</sequence>
<protein>
    <submittedName>
        <fullName evidence="1">Uncharacterized protein</fullName>
    </submittedName>
</protein>
<name>A0A6C2CC20_9LACO</name>
<accession>A0A6C2CC20</accession>
<dbReference type="RefSeq" id="WP_148621655.1">
    <property type="nucleotide sequence ID" value="NZ_SDGZ01000003.1"/>
</dbReference>
<dbReference type="AlphaFoldDB" id="A0A6C2CC20"/>
<dbReference type="Proteomes" id="UP000371977">
    <property type="component" value="Unassembled WGS sequence"/>
</dbReference>
<reference evidence="1 2" key="1">
    <citation type="submission" date="2019-01" db="EMBL/GenBank/DDBJ databases">
        <title>Weissella sp. nov., a novel lactic acid bacterium isolated from animal feces.</title>
        <authorList>
            <person name="Wang L.-T."/>
        </authorList>
    </citation>
    <scope>NUCLEOTIDE SEQUENCE [LARGE SCALE GENOMIC DNA]</scope>
    <source>
        <strain evidence="1 2">8H-2</strain>
    </source>
</reference>
<evidence type="ECO:0000313" key="1">
    <source>
        <dbReference type="EMBL" id="TYC51069.1"/>
    </source>
</evidence>
<keyword evidence="2" id="KW-1185">Reference proteome</keyword>
<organism evidence="1 2">
    <name type="scientific">Weissella muntiaci</name>
    <dbReference type="NCBI Taxonomy" id="2508881"/>
    <lineage>
        <taxon>Bacteria</taxon>
        <taxon>Bacillati</taxon>
        <taxon>Bacillota</taxon>
        <taxon>Bacilli</taxon>
        <taxon>Lactobacillales</taxon>
        <taxon>Lactobacillaceae</taxon>
        <taxon>Weissella</taxon>
    </lineage>
</organism>
<gene>
    <name evidence="1" type="ORF">ESZ50_00615</name>
</gene>
<proteinExistence type="predicted"/>
<evidence type="ECO:0000313" key="2">
    <source>
        <dbReference type="Proteomes" id="UP000371977"/>
    </source>
</evidence>
<comment type="caution">
    <text evidence="1">The sequence shown here is derived from an EMBL/GenBank/DDBJ whole genome shotgun (WGS) entry which is preliminary data.</text>
</comment>